<keyword evidence="1" id="KW-0812">Transmembrane</keyword>
<protein>
    <submittedName>
        <fullName evidence="2">Uncharacterized protein</fullName>
    </submittedName>
</protein>
<reference evidence="2" key="2">
    <citation type="submission" date="2017-11" db="EMBL/GenBank/DDBJ databases">
        <title>Coralsnake Venomics: Analyses of Venom Gland Transcriptomes and Proteomes of Six Brazilian Taxa.</title>
        <authorList>
            <person name="Aird S.D."/>
            <person name="Jorge da Silva N."/>
            <person name="Qiu L."/>
            <person name="Villar-Briones A."/>
            <person name="Aparecida-Saddi V."/>
            <person name="Campos-Telles M.P."/>
            <person name="Grau M."/>
            <person name="Mikheyev A.S."/>
        </authorList>
    </citation>
    <scope>NUCLEOTIDE SEQUENCE</scope>
    <source>
        <tissue evidence="2">Venom_gland</tissue>
    </source>
</reference>
<dbReference type="AlphaFoldDB" id="A0A2D4Q4E4"/>
<proteinExistence type="predicted"/>
<evidence type="ECO:0000256" key="1">
    <source>
        <dbReference type="SAM" id="Phobius"/>
    </source>
</evidence>
<accession>A0A2D4Q4E4</accession>
<name>A0A2D4Q4E4_MICSU</name>
<feature type="transmembrane region" description="Helical" evidence="1">
    <location>
        <begin position="47"/>
        <end position="66"/>
    </location>
</feature>
<dbReference type="EMBL" id="IACN01118086">
    <property type="protein sequence ID" value="LAB64453.1"/>
    <property type="molecule type" value="Transcribed_RNA"/>
</dbReference>
<organism evidence="2">
    <name type="scientific">Micrurus surinamensis</name>
    <name type="common">Surinam coral snake</name>
    <dbReference type="NCBI Taxonomy" id="129470"/>
    <lineage>
        <taxon>Eukaryota</taxon>
        <taxon>Metazoa</taxon>
        <taxon>Chordata</taxon>
        <taxon>Craniata</taxon>
        <taxon>Vertebrata</taxon>
        <taxon>Euteleostomi</taxon>
        <taxon>Lepidosauria</taxon>
        <taxon>Squamata</taxon>
        <taxon>Bifurcata</taxon>
        <taxon>Unidentata</taxon>
        <taxon>Episquamata</taxon>
        <taxon>Toxicofera</taxon>
        <taxon>Serpentes</taxon>
        <taxon>Colubroidea</taxon>
        <taxon>Elapidae</taxon>
        <taxon>Elapinae</taxon>
        <taxon>Micrurus</taxon>
    </lineage>
</organism>
<evidence type="ECO:0000313" key="2">
    <source>
        <dbReference type="EMBL" id="LAB64453.1"/>
    </source>
</evidence>
<keyword evidence="1" id="KW-0472">Membrane</keyword>
<reference evidence="2" key="1">
    <citation type="submission" date="2017-07" db="EMBL/GenBank/DDBJ databases">
        <authorList>
            <person name="Mikheyev A."/>
            <person name="Grau M."/>
        </authorList>
    </citation>
    <scope>NUCLEOTIDE SEQUENCE</scope>
    <source>
        <tissue evidence="2">Venom_gland</tissue>
    </source>
</reference>
<sequence>MALTMLKALSNPPLSENNVTGSDKNFLRQQLHLNMQQKLQAFTDHSWWVPCLIILLYFVMFTISYVSQDVECGKEVLKTENINNHHVKYHSDQKSAGRCMP</sequence>
<keyword evidence="1" id="KW-1133">Transmembrane helix</keyword>